<dbReference type="EC" id="2.7.7.-" evidence="13"/>
<dbReference type="SUPFAM" id="SSF56672">
    <property type="entry name" value="DNA/RNA polymerases"/>
    <property type="match status" value="1"/>
</dbReference>
<feature type="binding site" evidence="14">
    <location>
        <position position="397"/>
    </location>
    <ligand>
        <name>Mg(2+)</name>
        <dbReference type="ChEBI" id="CHEBI:18420"/>
        <label>1</label>
    </ligand>
</feature>
<dbReference type="PANTHER" id="PTHR45990">
    <property type="entry name" value="DNA REPAIR PROTEIN REV1"/>
    <property type="match status" value="1"/>
</dbReference>
<dbReference type="InterPro" id="IPR036775">
    <property type="entry name" value="DNA_pol_Y-fam_lit_finger_sf"/>
</dbReference>
<keyword evidence="9 14" id="KW-0460">Magnesium</keyword>
<dbReference type="AlphaFoldDB" id="A0A835ITH0"/>
<dbReference type="SUPFAM" id="SSF100879">
    <property type="entry name" value="Lesion bypass DNA polymerase (Y-family), little finger domain"/>
    <property type="match status" value="1"/>
</dbReference>
<dbReference type="PROSITE" id="PS50173">
    <property type="entry name" value="UMUC"/>
    <property type="match status" value="1"/>
</dbReference>
<evidence type="ECO:0000256" key="9">
    <source>
        <dbReference type="ARBA" id="ARBA00022842"/>
    </source>
</evidence>
<dbReference type="InterPro" id="IPR036420">
    <property type="entry name" value="BRCT_dom_sf"/>
</dbReference>
<protein>
    <recommendedName>
        <fullName evidence="3 13">DNA repair protein REV1</fullName>
        <ecNumber evidence="13">2.7.7.-</ecNumber>
    </recommendedName>
</protein>
<dbReference type="GO" id="GO:0006281">
    <property type="term" value="P:DNA repair"/>
    <property type="evidence" value="ECO:0007669"/>
    <property type="project" value="UniProtKB-KW"/>
</dbReference>
<feature type="domain" description="UmuC" evidence="17">
    <location>
        <begin position="302"/>
        <end position="477"/>
    </location>
</feature>
<comment type="caution">
    <text evidence="18">The sequence shown here is derived from an EMBL/GenBank/DDBJ whole genome shotgun (WGS) entry which is preliminary data.</text>
</comment>
<dbReference type="OrthoDB" id="427711at2759"/>
<evidence type="ECO:0000256" key="11">
    <source>
        <dbReference type="ARBA" id="ARBA00023204"/>
    </source>
</evidence>
<keyword evidence="19" id="KW-1185">Reference proteome</keyword>
<dbReference type="Gene3D" id="3.40.50.10190">
    <property type="entry name" value="BRCT domain"/>
    <property type="match status" value="1"/>
</dbReference>
<dbReference type="PROSITE" id="PS50172">
    <property type="entry name" value="BRCT"/>
    <property type="match status" value="1"/>
</dbReference>
<evidence type="ECO:0000259" key="16">
    <source>
        <dbReference type="PROSITE" id="PS50172"/>
    </source>
</evidence>
<evidence type="ECO:0000256" key="15">
    <source>
        <dbReference type="SAM" id="MobiDB-lite"/>
    </source>
</evidence>
<evidence type="ECO:0000256" key="4">
    <source>
        <dbReference type="ARBA" id="ARBA00022634"/>
    </source>
</evidence>
<dbReference type="Gene3D" id="1.10.150.20">
    <property type="entry name" value="5' to 3' exonuclease, C-terminal subdomain"/>
    <property type="match status" value="1"/>
</dbReference>
<sequence length="1147" mass="128340">MAWGSNSLPSSKSSSRKSNFSDFGSYMTEKNRKLREQFDTSTYSFHDSPLFNGVSIFVDGFTVPSSQELRSYMLKYGGRFENYFSRSQVTHIICSNLPDSKIKNIRSFSRGLPVVKPTWILDSVAANKLLNWVPYQLDQLVGETRKQPKLSAFFVPKTTSMLEDGNIPANCDEKLENVGPLPLGAISQEAPSCEVGESVDCSPECNEEISTFGQEKSGEVIKEESKYVDEEVSESKMAEPSSFDLNVGEALKCSPCKSSASATDCLGDQSKKICSTPRIGPGSNPCHSTLGDPNFVENYFKDCFFVSVILRNRPELQDKPVAVCHSDNPRGTAEISSANYPARDHGVKAGMFVRDAKALCPHLVIIPYNFEAYEVVADQFYDILHKYCSRVQAVSCDEAFLDVTDRVDEDAEHIASVIRQEIFEATGCTASAGVAGNMLMARLATQTAKPNGQFFISPMKVEGFLAELPIKALPGIGRVLEEKLKRLHIQTCGLLRTFSKESLQKDFGSKTGTMLWNYSRGIDSQPVGVVQETKSVGAEVNWGVRFNRWQDLKKKRKDAEEPAKYMGCGDCENLSHSVTIPVATDDVDVLQRISKQLFGYFQLDVKDIRGVGLQVSRLENADLASSGHERSSLRSWLSSASANMEEPISSSKERIDGEIPLLEGQHGTVSMKLAKPHYDGDSSKFVKNSTGPSYQVQTDQSRGDASLSRTSTLPHICDLDMGVIKTLPPEIFLEVNEMYGGKLSDLLEKNEDKDNKISDSVCNLFRRDLEGDYCERNKGKEPLSCHQVHFEKSGSKNEVHQRRPQEYHSASTSVAGSFNSHTTSMGEDQNDFMPTSLSQVDISVLQQLPEELKVDILQLLPGHRRPECSNNCLVECPHDKVKRENINDHLEESNSVSRNHLWIGCPPLWVDKFEVSNHLILNLLAEMYYRSGSSGLLSSLLQSTISAPPTFWEASNDPEDDVISSVCSLLQQYIELKIKSDMEEIYICFRLLRRWISFILAPIFGLKSDVLETMTRLSLACEWECTDSDILDEPYFKEGRSSSLCVNDQKATSAILNSHGSWARSGACWPWELFGVNVDFMLRMRHLICNCFHPKQVSQVQNHRFSVLHEDPKKAAWLEVTMHMFLLIESSVLTDRATRRHDLIGNH</sequence>
<dbReference type="FunFam" id="3.40.50.10190:FF:000011">
    <property type="entry name" value="DNA repair protein REV1"/>
    <property type="match status" value="1"/>
</dbReference>
<dbReference type="FunFam" id="3.40.1170.60:FF:000004">
    <property type="entry name" value="DNA repair protein REV1"/>
    <property type="match status" value="1"/>
</dbReference>
<dbReference type="GO" id="GO:0070987">
    <property type="term" value="P:error-free translesion synthesis"/>
    <property type="evidence" value="ECO:0007669"/>
    <property type="project" value="TreeGrafter"/>
</dbReference>
<dbReference type="Gene3D" id="3.40.1170.60">
    <property type="match status" value="1"/>
</dbReference>
<keyword evidence="4 13" id="KW-0237">DNA synthesis</keyword>
<dbReference type="InterPro" id="IPR043502">
    <property type="entry name" value="DNA/RNA_pol_sf"/>
</dbReference>
<dbReference type="Pfam" id="PF21999">
    <property type="entry name" value="IMS_HHH_1"/>
    <property type="match status" value="1"/>
</dbReference>
<evidence type="ECO:0000256" key="3">
    <source>
        <dbReference type="ARBA" id="ARBA00020399"/>
    </source>
</evidence>
<keyword evidence="6 13" id="KW-0548">Nucleotidyltransferase</keyword>
<evidence type="ECO:0000256" key="7">
    <source>
        <dbReference type="ARBA" id="ARBA00022723"/>
    </source>
</evidence>
<evidence type="ECO:0000313" key="19">
    <source>
        <dbReference type="Proteomes" id="UP000631114"/>
    </source>
</evidence>
<dbReference type="Pfam" id="PF00533">
    <property type="entry name" value="BRCT"/>
    <property type="match status" value="1"/>
</dbReference>
<keyword evidence="5 13" id="KW-0808">Transferase</keyword>
<comment type="subcellular location">
    <subcellularLocation>
        <location evidence="1 13">Nucleus</location>
    </subcellularLocation>
</comment>
<comment type="cofactor">
    <cofactor evidence="14">
        <name>Mg(2+)</name>
        <dbReference type="ChEBI" id="CHEBI:18420"/>
    </cofactor>
    <text evidence="14">Binds 2 magnesium ions.</text>
</comment>
<dbReference type="GO" id="GO:0003887">
    <property type="term" value="F:DNA-directed DNA polymerase activity"/>
    <property type="evidence" value="ECO:0007669"/>
    <property type="project" value="InterPro"/>
</dbReference>
<reference evidence="18 19" key="1">
    <citation type="submission" date="2020-10" db="EMBL/GenBank/DDBJ databases">
        <title>The Coptis chinensis genome and diversification of protoberbering-type alkaloids.</title>
        <authorList>
            <person name="Wang B."/>
            <person name="Shu S."/>
            <person name="Song C."/>
            <person name="Liu Y."/>
        </authorList>
    </citation>
    <scope>NUCLEOTIDE SEQUENCE [LARGE SCALE GENOMIC DNA]</scope>
    <source>
        <strain evidence="18">HL-2020</strain>
        <tissue evidence="18">Leaf</tissue>
    </source>
</reference>
<dbReference type="Pfam" id="PF11799">
    <property type="entry name" value="IMS_C"/>
    <property type="match status" value="1"/>
</dbReference>
<dbReference type="InterPro" id="IPR043128">
    <property type="entry name" value="Rev_trsase/Diguanyl_cyclase"/>
</dbReference>
<name>A0A835ITH0_9MAGN</name>
<dbReference type="InterPro" id="IPR012112">
    <property type="entry name" value="REV1"/>
</dbReference>
<dbReference type="GO" id="GO:0017125">
    <property type="term" value="F:deoxycytidyl transferase activity"/>
    <property type="evidence" value="ECO:0007669"/>
    <property type="project" value="TreeGrafter"/>
</dbReference>
<evidence type="ECO:0000256" key="12">
    <source>
        <dbReference type="ARBA" id="ARBA00023242"/>
    </source>
</evidence>
<dbReference type="Gene3D" id="3.30.70.270">
    <property type="match status" value="1"/>
</dbReference>
<dbReference type="Pfam" id="PF00817">
    <property type="entry name" value="IMS"/>
    <property type="match status" value="1"/>
</dbReference>
<feature type="domain" description="BRCT" evidence="16">
    <location>
        <begin position="46"/>
        <end position="137"/>
    </location>
</feature>
<dbReference type="PANTHER" id="PTHR45990:SF1">
    <property type="entry name" value="DNA REPAIR PROTEIN REV1"/>
    <property type="match status" value="1"/>
</dbReference>
<evidence type="ECO:0000256" key="2">
    <source>
        <dbReference type="ARBA" id="ARBA00010945"/>
    </source>
</evidence>
<dbReference type="PIRSF" id="PIRSF036573">
    <property type="entry name" value="REV1"/>
    <property type="match status" value="1"/>
</dbReference>
<feature type="compositionally biased region" description="Polar residues" evidence="15">
    <location>
        <begin position="685"/>
        <end position="700"/>
    </location>
</feature>
<dbReference type="GO" id="GO:0042276">
    <property type="term" value="P:error-prone translesion synthesis"/>
    <property type="evidence" value="ECO:0007669"/>
    <property type="project" value="InterPro"/>
</dbReference>
<evidence type="ECO:0000256" key="6">
    <source>
        <dbReference type="ARBA" id="ARBA00022695"/>
    </source>
</evidence>
<dbReference type="GO" id="GO:0005634">
    <property type="term" value="C:nucleus"/>
    <property type="evidence" value="ECO:0007669"/>
    <property type="project" value="UniProtKB-SubCell"/>
</dbReference>
<keyword evidence="12 13" id="KW-0539">Nucleus</keyword>
<dbReference type="InterPro" id="IPR053848">
    <property type="entry name" value="IMS_HHH_1"/>
</dbReference>
<dbReference type="Gene3D" id="3.30.1490.100">
    <property type="entry name" value="DNA polymerase, Y-family, little finger domain"/>
    <property type="match status" value="1"/>
</dbReference>
<dbReference type="CDD" id="cd17719">
    <property type="entry name" value="BRCT_Rev1"/>
    <property type="match status" value="1"/>
</dbReference>
<evidence type="ECO:0000256" key="5">
    <source>
        <dbReference type="ARBA" id="ARBA00022679"/>
    </source>
</evidence>
<evidence type="ECO:0000256" key="8">
    <source>
        <dbReference type="ARBA" id="ARBA00022763"/>
    </source>
</evidence>
<evidence type="ECO:0000259" key="17">
    <source>
        <dbReference type="PROSITE" id="PS50173"/>
    </source>
</evidence>
<dbReference type="EMBL" id="JADFTS010000002">
    <property type="protein sequence ID" value="KAF9621992.1"/>
    <property type="molecule type" value="Genomic_DNA"/>
</dbReference>
<dbReference type="GO" id="GO:0046872">
    <property type="term" value="F:metal ion binding"/>
    <property type="evidence" value="ECO:0007669"/>
    <property type="project" value="UniProtKB-KW"/>
</dbReference>
<keyword evidence="7 14" id="KW-0479">Metal-binding</keyword>
<accession>A0A835ITH0</accession>
<dbReference type="SMART" id="SM00292">
    <property type="entry name" value="BRCT"/>
    <property type="match status" value="1"/>
</dbReference>
<proteinExistence type="inferred from homology"/>
<dbReference type="InterPro" id="IPR017961">
    <property type="entry name" value="DNA_pol_Y-fam_little_finger"/>
</dbReference>
<dbReference type="SUPFAM" id="SSF52113">
    <property type="entry name" value="BRCT domain"/>
    <property type="match status" value="1"/>
</dbReference>
<dbReference type="InterPro" id="IPR001126">
    <property type="entry name" value="UmuC"/>
</dbReference>
<evidence type="ECO:0000256" key="13">
    <source>
        <dbReference type="PIRNR" id="PIRNR036573"/>
    </source>
</evidence>
<comment type="function">
    <text evidence="13">Deoxycytidyl transferase involved in DNA repair. Transfers a dCMP residue from dCTP to the 3'-end of a DNA primer in a template-dependent reaction. May assist in the first step in the bypass of abasic lesions by the insertion of a nucleotide opposite the lesion. Required for normal induction of mutations by physical and chemical agents.</text>
</comment>
<feature type="region of interest" description="Disordered" evidence="15">
    <location>
        <begin position="681"/>
        <end position="707"/>
    </location>
</feature>
<comment type="similarity">
    <text evidence="2 13">Belongs to the DNA polymerase type-Y family.</text>
</comment>
<dbReference type="GO" id="GO:0003684">
    <property type="term" value="F:damaged DNA binding"/>
    <property type="evidence" value="ECO:0007669"/>
    <property type="project" value="UniProtKB-UniRule"/>
</dbReference>
<evidence type="ECO:0000256" key="1">
    <source>
        <dbReference type="ARBA" id="ARBA00004123"/>
    </source>
</evidence>
<dbReference type="Proteomes" id="UP000631114">
    <property type="component" value="Unassembled WGS sequence"/>
</dbReference>
<dbReference type="InterPro" id="IPR001357">
    <property type="entry name" value="BRCT_dom"/>
</dbReference>
<feature type="binding site" evidence="14">
    <location>
        <position position="398"/>
    </location>
    <ligand>
        <name>Mg(2+)</name>
        <dbReference type="ChEBI" id="CHEBI:18420"/>
        <label>1</label>
    </ligand>
</feature>
<gene>
    <name evidence="18" type="ORF">IFM89_029212</name>
</gene>
<organism evidence="18 19">
    <name type="scientific">Coptis chinensis</name>
    <dbReference type="NCBI Taxonomy" id="261450"/>
    <lineage>
        <taxon>Eukaryota</taxon>
        <taxon>Viridiplantae</taxon>
        <taxon>Streptophyta</taxon>
        <taxon>Embryophyta</taxon>
        <taxon>Tracheophyta</taxon>
        <taxon>Spermatophyta</taxon>
        <taxon>Magnoliopsida</taxon>
        <taxon>Ranunculales</taxon>
        <taxon>Ranunculaceae</taxon>
        <taxon>Coptidoideae</taxon>
        <taxon>Coptis</taxon>
    </lineage>
</organism>
<keyword evidence="10 13" id="KW-0238">DNA-binding</keyword>
<keyword evidence="11 13" id="KW-0234">DNA repair</keyword>
<dbReference type="FunFam" id="3.30.70.270:FF:000019">
    <property type="entry name" value="DNA repair protein REV1"/>
    <property type="match status" value="1"/>
</dbReference>
<evidence type="ECO:0000313" key="18">
    <source>
        <dbReference type="EMBL" id="KAF9621992.1"/>
    </source>
</evidence>
<keyword evidence="8 13" id="KW-0227">DNA damage</keyword>
<evidence type="ECO:0000256" key="10">
    <source>
        <dbReference type="ARBA" id="ARBA00023125"/>
    </source>
</evidence>
<evidence type="ECO:0000256" key="14">
    <source>
        <dbReference type="PIRSR" id="PIRSR036573-2"/>
    </source>
</evidence>